<evidence type="ECO:0000313" key="3">
    <source>
        <dbReference type="Proteomes" id="UP000199600"/>
    </source>
</evidence>
<gene>
    <name evidence="2" type="ORF">PROAA_1260003</name>
</gene>
<evidence type="ECO:0000259" key="1">
    <source>
        <dbReference type="Pfam" id="PF25559"/>
    </source>
</evidence>
<proteinExistence type="predicted"/>
<dbReference type="InterPro" id="IPR057691">
    <property type="entry name" value="DUF7931"/>
</dbReference>
<protein>
    <recommendedName>
        <fullName evidence="1">DUF7931 domain-containing protein</fullName>
    </recommendedName>
</protein>
<dbReference type="Proteomes" id="UP000199600">
    <property type="component" value="Unassembled WGS sequence"/>
</dbReference>
<dbReference type="Pfam" id="PF25559">
    <property type="entry name" value="DUF7931"/>
    <property type="match status" value="1"/>
</dbReference>
<accession>A0A1A8XGR1</accession>
<keyword evidence="3" id="KW-1185">Reference proteome</keyword>
<dbReference type="RefSeq" id="WP_186409749.1">
    <property type="nucleotide sequence ID" value="NZ_FLQY01000031.1"/>
</dbReference>
<organism evidence="2 3">
    <name type="scientific">Candidatus Propionivibrio aalborgensis</name>
    <dbReference type="NCBI Taxonomy" id="1860101"/>
    <lineage>
        <taxon>Bacteria</taxon>
        <taxon>Pseudomonadati</taxon>
        <taxon>Pseudomonadota</taxon>
        <taxon>Betaproteobacteria</taxon>
        <taxon>Rhodocyclales</taxon>
        <taxon>Rhodocyclaceae</taxon>
        <taxon>Propionivibrio</taxon>
    </lineage>
</organism>
<sequence length="158" mass="18099">MNSELITNWGHHDQSLRKILELATQSLRIFDEDLSKLKLEQTENAELLRRFLGADRQHILCIVVRNAEPFRRESPRLMSLLTLFPQNMTIHESPPHLASLSDSLVIADDRHALVRFHKDGARSKTIIDDAEQCKPYVNRFEDILKEGGEQICASTLGL</sequence>
<name>A0A1A8XGR1_9RHOO</name>
<reference evidence="2 3" key="1">
    <citation type="submission" date="2016-06" db="EMBL/GenBank/DDBJ databases">
        <authorList>
            <person name="Kjaerup R.B."/>
            <person name="Dalgaard T.S."/>
            <person name="Juul-Madsen H.R."/>
        </authorList>
    </citation>
    <scope>NUCLEOTIDE SEQUENCE [LARGE SCALE GENOMIC DNA]</scope>
    <source>
        <strain evidence="2">2</strain>
    </source>
</reference>
<feature type="domain" description="DUF7931" evidence="1">
    <location>
        <begin position="15"/>
        <end position="143"/>
    </location>
</feature>
<dbReference type="EMBL" id="FLQY01000031">
    <property type="protein sequence ID" value="SBT04369.1"/>
    <property type="molecule type" value="Genomic_DNA"/>
</dbReference>
<evidence type="ECO:0000313" key="2">
    <source>
        <dbReference type="EMBL" id="SBT04369.1"/>
    </source>
</evidence>
<dbReference type="AlphaFoldDB" id="A0A1A8XGR1"/>